<dbReference type="AlphaFoldDB" id="A0A540NNS5"/>
<feature type="compositionally biased region" description="Polar residues" evidence="1">
    <location>
        <begin position="25"/>
        <end position="42"/>
    </location>
</feature>
<gene>
    <name evidence="2" type="ORF">C1H46_001695</name>
</gene>
<dbReference type="Proteomes" id="UP000315295">
    <property type="component" value="Unassembled WGS sequence"/>
</dbReference>
<comment type="caution">
    <text evidence="2">The sequence shown here is derived from an EMBL/GenBank/DDBJ whole genome shotgun (WGS) entry which is preliminary data.</text>
</comment>
<keyword evidence="3" id="KW-1185">Reference proteome</keyword>
<organism evidence="2 3">
    <name type="scientific">Malus baccata</name>
    <name type="common">Siberian crab apple</name>
    <name type="synonym">Pyrus baccata</name>
    <dbReference type="NCBI Taxonomy" id="106549"/>
    <lineage>
        <taxon>Eukaryota</taxon>
        <taxon>Viridiplantae</taxon>
        <taxon>Streptophyta</taxon>
        <taxon>Embryophyta</taxon>
        <taxon>Tracheophyta</taxon>
        <taxon>Spermatophyta</taxon>
        <taxon>Magnoliopsida</taxon>
        <taxon>eudicotyledons</taxon>
        <taxon>Gunneridae</taxon>
        <taxon>Pentapetalae</taxon>
        <taxon>rosids</taxon>
        <taxon>fabids</taxon>
        <taxon>Rosales</taxon>
        <taxon>Rosaceae</taxon>
        <taxon>Amygdaloideae</taxon>
        <taxon>Maleae</taxon>
        <taxon>Malus</taxon>
    </lineage>
</organism>
<evidence type="ECO:0000313" key="2">
    <source>
        <dbReference type="EMBL" id="TQE12675.1"/>
    </source>
</evidence>
<feature type="region of interest" description="Disordered" evidence="1">
    <location>
        <begin position="22"/>
        <end position="46"/>
    </location>
</feature>
<evidence type="ECO:0000313" key="3">
    <source>
        <dbReference type="Proteomes" id="UP000315295"/>
    </source>
</evidence>
<dbReference type="EMBL" id="VIEB01000017">
    <property type="protein sequence ID" value="TQE12675.1"/>
    <property type="molecule type" value="Genomic_DNA"/>
</dbReference>
<sequence length="94" mass="10770">MPVKSSEVEGWTYVTPKKLHKKHMSSPQAHQWERGQNSSCSPLEQCESVGDNETLTRSSSIPITMRDIFPEDFFNYSVKAPCYEDCEEQLSQIV</sequence>
<protein>
    <submittedName>
        <fullName evidence="2">Uncharacterized protein</fullName>
    </submittedName>
</protein>
<reference evidence="2 3" key="1">
    <citation type="journal article" date="2019" name="G3 (Bethesda)">
        <title>Sequencing of a Wild Apple (Malus baccata) Genome Unravels the Differences Between Cultivated and Wild Apple Species Regarding Disease Resistance and Cold Tolerance.</title>
        <authorList>
            <person name="Chen X."/>
        </authorList>
    </citation>
    <scope>NUCLEOTIDE SEQUENCE [LARGE SCALE GENOMIC DNA]</scope>
    <source>
        <strain evidence="3">cv. Shandingzi</strain>
        <tissue evidence="2">Leaves</tissue>
    </source>
</reference>
<accession>A0A540NNS5</accession>
<proteinExistence type="predicted"/>
<name>A0A540NNS5_MALBA</name>
<evidence type="ECO:0000256" key="1">
    <source>
        <dbReference type="SAM" id="MobiDB-lite"/>
    </source>
</evidence>